<dbReference type="NCBIfam" id="NF004076">
    <property type="entry name" value="PRK05581.1-4"/>
    <property type="match status" value="1"/>
</dbReference>
<dbReference type="STRING" id="1330330.IX53_08540"/>
<gene>
    <name evidence="10" type="primary">rpe</name>
    <name evidence="15" type="ORF">IX53_08540</name>
</gene>
<dbReference type="InterPro" id="IPR026019">
    <property type="entry name" value="Ribul_P_3_epim"/>
</dbReference>
<feature type="binding site" evidence="10 13">
    <location>
        <position position="172"/>
    </location>
    <ligand>
        <name>a divalent metal cation</name>
        <dbReference type="ChEBI" id="CHEBI:60240"/>
    </ligand>
</feature>
<evidence type="ECO:0000256" key="11">
    <source>
        <dbReference type="PIRNR" id="PIRNR001461"/>
    </source>
</evidence>
<evidence type="ECO:0000313" key="16">
    <source>
        <dbReference type="Proteomes" id="UP000035159"/>
    </source>
</evidence>
<dbReference type="SUPFAM" id="SSF51366">
    <property type="entry name" value="Ribulose-phoshate binding barrel"/>
    <property type="match status" value="1"/>
</dbReference>
<evidence type="ECO:0000256" key="4">
    <source>
        <dbReference type="ARBA" id="ARBA00001947"/>
    </source>
</evidence>
<sequence length="215" mass="23952">MVKVSPSILAADFLKLQLELEKVRNADYLHIDVMDGHFVPNITFGIPLMEALNRTDTPPLDVHLMISEPSRYVDKFIDLGAKIVAVHIEAENHLHRLLENIKSRGVEAFVAINPHTPVNSLENILPFLDGVLVMTVNPGFTGQKFIPHIAEKVKQLDIIRKERDLKFRIAVDGGINLNNAPIVVEFGADILVMGAAIFRSAAPEEVVTKVKELKR</sequence>
<comment type="similarity">
    <text evidence="6 10 11">Belongs to the ribulose-phosphate 3-epimerase family.</text>
</comment>
<dbReference type="GO" id="GO:0005737">
    <property type="term" value="C:cytoplasm"/>
    <property type="evidence" value="ECO:0007669"/>
    <property type="project" value="UniProtKB-ARBA"/>
</dbReference>
<dbReference type="PANTHER" id="PTHR11749">
    <property type="entry name" value="RIBULOSE-5-PHOSPHATE-3-EPIMERASE"/>
    <property type="match status" value="1"/>
</dbReference>
<keyword evidence="9 10" id="KW-0413">Isomerase</keyword>
<dbReference type="PATRIC" id="fig|1330330.3.peg.1736"/>
<evidence type="ECO:0000256" key="12">
    <source>
        <dbReference type="PIRSR" id="PIRSR001461-1"/>
    </source>
</evidence>
<feature type="binding site" evidence="10">
    <location>
        <begin position="172"/>
        <end position="174"/>
    </location>
    <ligand>
        <name>substrate</name>
    </ligand>
</feature>
<evidence type="ECO:0000256" key="13">
    <source>
        <dbReference type="PIRSR" id="PIRSR001461-2"/>
    </source>
</evidence>
<dbReference type="OrthoDB" id="1645589at2"/>
<dbReference type="CDD" id="cd00429">
    <property type="entry name" value="RPE"/>
    <property type="match status" value="1"/>
</dbReference>
<comment type="cofactor">
    <cofactor evidence="2">
        <name>Mn(2+)</name>
        <dbReference type="ChEBI" id="CHEBI:29035"/>
    </cofactor>
</comment>
<keyword evidence="13" id="KW-0464">Manganese</keyword>
<dbReference type="GO" id="GO:0019323">
    <property type="term" value="P:pentose catabolic process"/>
    <property type="evidence" value="ECO:0007669"/>
    <property type="project" value="UniProtKB-UniRule"/>
</dbReference>
<evidence type="ECO:0000256" key="5">
    <source>
        <dbReference type="ARBA" id="ARBA00001954"/>
    </source>
</evidence>
<keyword evidence="8 10" id="KW-0479">Metal-binding</keyword>
<comment type="function">
    <text evidence="10">Catalyzes the reversible epimerization of D-ribulose 5-phosphate to D-xylulose 5-phosphate.</text>
</comment>
<evidence type="ECO:0000256" key="7">
    <source>
        <dbReference type="ARBA" id="ARBA00013188"/>
    </source>
</evidence>
<comment type="cofactor">
    <cofactor evidence="4">
        <name>Zn(2+)</name>
        <dbReference type="ChEBI" id="CHEBI:29105"/>
    </cofactor>
</comment>
<dbReference type="PROSITE" id="PS01085">
    <property type="entry name" value="RIBUL_P_3_EPIMER_1"/>
    <property type="match status" value="1"/>
</dbReference>
<comment type="caution">
    <text evidence="10">Lacks conserved residue(s) required for the propagation of feature annotation.</text>
</comment>
<evidence type="ECO:0000256" key="6">
    <source>
        <dbReference type="ARBA" id="ARBA00009541"/>
    </source>
</evidence>
<dbReference type="AlphaFoldDB" id="A0A0G2ZE64"/>
<reference evidence="15 16" key="1">
    <citation type="submission" date="2015-04" db="EMBL/GenBank/DDBJ databases">
        <title>Complete Genome Sequence of Kosmotoga pacifica SLHLJ1.</title>
        <authorList>
            <person name="Jiang L.J."/>
            <person name="Shao Z.Z."/>
            <person name="Jebbar M."/>
        </authorList>
    </citation>
    <scope>NUCLEOTIDE SEQUENCE [LARGE SCALE GENOMIC DNA]</scope>
    <source>
        <strain evidence="15 16">SLHLJ1</strain>
    </source>
</reference>
<dbReference type="InterPro" id="IPR013785">
    <property type="entry name" value="Aldolase_TIM"/>
</dbReference>
<dbReference type="NCBIfam" id="TIGR01163">
    <property type="entry name" value="rpe"/>
    <property type="match status" value="1"/>
</dbReference>
<dbReference type="EMBL" id="CP011232">
    <property type="protein sequence ID" value="AKI97849.1"/>
    <property type="molecule type" value="Genomic_DNA"/>
</dbReference>
<feature type="active site" description="Proton acceptor" evidence="10 12">
    <location>
        <position position="32"/>
    </location>
</feature>
<evidence type="ECO:0000256" key="8">
    <source>
        <dbReference type="ARBA" id="ARBA00022723"/>
    </source>
</evidence>
<feature type="binding site" evidence="10 13">
    <location>
        <position position="30"/>
    </location>
    <ligand>
        <name>a divalent metal cation</name>
        <dbReference type="ChEBI" id="CHEBI:60240"/>
    </ligand>
</feature>
<keyword evidence="13" id="KW-0170">Cobalt</keyword>
<evidence type="ECO:0000256" key="3">
    <source>
        <dbReference type="ARBA" id="ARBA00001941"/>
    </source>
</evidence>
<dbReference type="InterPro" id="IPR011060">
    <property type="entry name" value="RibuloseP-bd_barrel"/>
</dbReference>
<dbReference type="FunFam" id="3.20.20.70:FF:000004">
    <property type="entry name" value="Ribulose-phosphate 3-epimerase"/>
    <property type="match status" value="1"/>
</dbReference>
<evidence type="ECO:0000256" key="1">
    <source>
        <dbReference type="ARBA" id="ARBA00001782"/>
    </source>
</evidence>
<evidence type="ECO:0000256" key="14">
    <source>
        <dbReference type="PIRSR" id="PIRSR001461-3"/>
    </source>
</evidence>
<dbReference type="GO" id="GO:0046872">
    <property type="term" value="F:metal ion binding"/>
    <property type="evidence" value="ECO:0007669"/>
    <property type="project" value="UniProtKB-UniRule"/>
</dbReference>
<dbReference type="GO" id="GO:0004750">
    <property type="term" value="F:D-ribulose-phosphate 3-epimerase activity"/>
    <property type="evidence" value="ECO:0007669"/>
    <property type="project" value="UniProtKB-UniRule"/>
</dbReference>
<keyword evidence="10 11" id="KW-0119">Carbohydrate metabolism</keyword>
<evidence type="ECO:0000256" key="10">
    <source>
        <dbReference type="HAMAP-Rule" id="MF_02227"/>
    </source>
</evidence>
<comment type="catalytic activity">
    <reaction evidence="1 10 11">
        <text>D-ribulose 5-phosphate = D-xylulose 5-phosphate</text>
        <dbReference type="Rhea" id="RHEA:13677"/>
        <dbReference type="ChEBI" id="CHEBI:57737"/>
        <dbReference type="ChEBI" id="CHEBI:58121"/>
        <dbReference type="EC" id="5.1.3.1"/>
    </reaction>
</comment>
<name>A0A0G2ZE64_9BACT</name>
<feature type="binding site" evidence="10 13">
    <location>
        <position position="32"/>
    </location>
    <ligand>
        <name>a divalent metal cation</name>
        <dbReference type="ChEBI" id="CHEBI:60240"/>
    </ligand>
</feature>
<dbReference type="EC" id="5.1.3.1" evidence="7 10"/>
<dbReference type="Gene3D" id="3.20.20.70">
    <property type="entry name" value="Aldolase class I"/>
    <property type="match status" value="1"/>
</dbReference>
<dbReference type="RefSeq" id="WP_047754984.1">
    <property type="nucleotide sequence ID" value="NZ_CAJUHA010000005.1"/>
</dbReference>
<evidence type="ECO:0000313" key="15">
    <source>
        <dbReference type="EMBL" id="AKI97849.1"/>
    </source>
</evidence>
<dbReference type="PROSITE" id="PS01086">
    <property type="entry name" value="RIBUL_P_3_EPIMER_2"/>
    <property type="match status" value="1"/>
</dbReference>
<dbReference type="GO" id="GO:0006098">
    <property type="term" value="P:pentose-phosphate shunt"/>
    <property type="evidence" value="ECO:0007669"/>
    <property type="project" value="UniProtKB-UniRule"/>
</dbReference>
<keyword evidence="13" id="KW-0862">Zinc</keyword>
<protein>
    <recommendedName>
        <fullName evidence="7 10">Ribulose-phosphate 3-epimerase</fullName>
        <ecNumber evidence="7 10">5.1.3.1</ecNumber>
    </recommendedName>
</protein>
<dbReference type="KEGG" id="kpf:IX53_08540"/>
<proteinExistence type="inferred from homology"/>
<feature type="binding site" evidence="10 14">
    <location>
        <begin position="139"/>
        <end position="142"/>
    </location>
    <ligand>
        <name>substrate</name>
    </ligand>
</feature>
<keyword evidence="16" id="KW-1185">Reference proteome</keyword>
<dbReference type="Pfam" id="PF00834">
    <property type="entry name" value="Ribul_P_3_epim"/>
    <property type="match status" value="1"/>
</dbReference>
<evidence type="ECO:0000256" key="2">
    <source>
        <dbReference type="ARBA" id="ARBA00001936"/>
    </source>
</evidence>
<feature type="binding site" evidence="10 13">
    <location>
        <position position="63"/>
    </location>
    <ligand>
        <name>a divalent metal cation</name>
        <dbReference type="ChEBI" id="CHEBI:60240"/>
    </ligand>
</feature>
<comment type="cofactor">
    <cofactor evidence="5">
        <name>Fe(2+)</name>
        <dbReference type="ChEBI" id="CHEBI:29033"/>
    </cofactor>
</comment>
<comment type="pathway">
    <text evidence="10">Carbohydrate degradation.</text>
</comment>
<evidence type="ECO:0000256" key="9">
    <source>
        <dbReference type="ARBA" id="ARBA00023235"/>
    </source>
</evidence>
<feature type="binding site" evidence="14">
    <location>
        <position position="174"/>
    </location>
    <ligand>
        <name>substrate</name>
    </ligand>
</feature>
<organism evidence="15 16">
    <name type="scientific">Kosmotoga pacifica</name>
    <dbReference type="NCBI Taxonomy" id="1330330"/>
    <lineage>
        <taxon>Bacteria</taxon>
        <taxon>Thermotogati</taxon>
        <taxon>Thermotogota</taxon>
        <taxon>Thermotogae</taxon>
        <taxon>Kosmotogales</taxon>
        <taxon>Kosmotogaceae</taxon>
        <taxon>Kosmotoga</taxon>
    </lineage>
</organism>
<dbReference type="HAMAP" id="MF_02227">
    <property type="entry name" value="RPE"/>
    <property type="match status" value="1"/>
</dbReference>
<dbReference type="PIRSF" id="PIRSF001461">
    <property type="entry name" value="RPE"/>
    <property type="match status" value="1"/>
</dbReference>
<feature type="binding site" evidence="10 14">
    <location>
        <position position="63"/>
    </location>
    <ligand>
        <name>substrate</name>
    </ligand>
</feature>
<comment type="cofactor">
    <cofactor evidence="10 13">
        <name>a divalent metal cation</name>
        <dbReference type="ChEBI" id="CHEBI:60240"/>
    </cofactor>
    <text evidence="10 13">Binds 1 divalent metal cation per subunit.</text>
</comment>
<feature type="active site" description="Proton donor" evidence="10 12">
    <location>
        <position position="172"/>
    </location>
</feature>
<feature type="binding site" evidence="10 14">
    <location>
        <position position="7"/>
    </location>
    <ligand>
        <name>substrate</name>
    </ligand>
</feature>
<accession>A0A0G2ZE64</accession>
<comment type="cofactor">
    <cofactor evidence="3">
        <name>Co(2+)</name>
        <dbReference type="ChEBI" id="CHEBI:48828"/>
    </cofactor>
</comment>
<dbReference type="InterPro" id="IPR000056">
    <property type="entry name" value="Ribul_P_3_epim-like"/>
</dbReference>
<dbReference type="Proteomes" id="UP000035159">
    <property type="component" value="Chromosome"/>
</dbReference>